<evidence type="ECO:0000313" key="2">
    <source>
        <dbReference type="EMBL" id="PTX41151.1"/>
    </source>
</evidence>
<evidence type="ECO:0000313" key="3">
    <source>
        <dbReference type="Proteomes" id="UP000244224"/>
    </source>
</evidence>
<accession>A0A2T6ABG5</accession>
<proteinExistence type="predicted"/>
<protein>
    <submittedName>
        <fullName evidence="2">Uncharacterized protein</fullName>
    </submittedName>
</protein>
<name>A0A2T6ABG5_9RHOB</name>
<feature type="compositionally biased region" description="Basic and acidic residues" evidence="1">
    <location>
        <begin position="45"/>
        <end position="58"/>
    </location>
</feature>
<feature type="region of interest" description="Disordered" evidence="1">
    <location>
        <begin position="38"/>
        <end position="69"/>
    </location>
</feature>
<dbReference type="Proteomes" id="UP000244224">
    <property type="component" value="Unassembled WGS sequence"/>
</dbReference>
<dbReference type="EMBL" id="QBKP01000032">
    <property type="protein sequence ID" value="PTX41151.1"/>
    <property type="molecule type" value="Genomic_DNA"/>
</dbReference>
<dbReference type="AlphaFoldDB" id="A0A2T6ABG5"/>
<sequence>MTKSLRAWEVLGLVTGTSICTSRRSAGTALWSSGLEPAEAVSTHAGDDPRCEEGEGCRDGSGPVGKRER</sequence>
<evidence type="ECO:0000256" key="1">
    <source>
        <dbReference type="SAM" id="MobiDB-lite"/>
    </source>
</evidence>
<comment type="caution">
    <text evidence="2">The sequence shown here is derived from an EMBL/GenBank/DDBJ whole genome shotgun (WGS) entry which is preliminary data.</text>
</comment>
<reference evidence="2 3" key="1">
    <citation type="submission" date="2018-04" db="EMBL/GenBank/DDBJ databases">
        <title>Genomic Encyclopedia of Archaeal and Bacterial Type Strains, Phase II (KMG-II): from individual species to whole genera.</title>
        <authorList>
            <person name="Goeker M."/>
        </authorList>
    </citation>
    <scope>NUCLEOTIDE SEQUENCE [LARGE SCALE GENOMIC DNA]</scope>
    <source>
        <strain evidence="2 3">DSM 21823</strain>
    </source>
</reference>
<organism evidence="2 3">
    <name type="scientific">Gemmobacter caeni</name>
    <dbReference type="NCBI Taxonomy" id="589035"/>
    <lineage>
        <taxon>Bacteria</taxon>
        <taxon>Pseudomonadati</taxon>
        <taxon>Pseudomonadota</taxon>
        <taxon>Alphaproteobacteria</taxon>
        <taxon>Rhodobacterales</taxon>
        <taxon>Paracoccaceae</taxon>
        <taxon>Gemmobacter</taxon>
    </lineage>
</organism>
<gene>
    <name evidence="2" type="ORF">C8N34_1329</name>
</gene>
<keyword evidence="3" id="KW-1185">Reference proteome</keyword>